<sequence length="311" mass="33039">MLKRIQYQQYGGPEVMRLEPFEPGRPGKGEVAVSVRFAAVNPIDWKLRMGEMKIVTGKRFPRAMGMDMSGIVMAVGPGVERFKVGDEVFGQTRFKQCGALGEAAIANESALALKPANVGFDQAACLGSAGVTAWNGLIDKAKLSANQHVFINGCMGGVGEAGVQLARSLGIRVSGTCGEADIERARALGVETVHDYRRTDLSQLGERYDAVFDTAANMSRAVAYGLLKPDGVLLDLHPSPGKFLRAVFDRRLKLVVCSPSPEILDNLGLAASDGTLRLSIAKVVPLSEAIGLITALEGGQRLGGKAVVRMA</sequence>
<dbReference type="InterPro" id="IPR036291">
    <property type="entry name" value="NAD(P)-bd_dom_sf"/>
</dbReference>
<reference evidence="3" key="1">
    <citation type="submission" date="2016-10" db="EMBL/GenBank/DDBJ databases">
        <authorList>
            <person name="Varghese N."/>
            <person name="Submissions S."/>
        </authorList>
    </citation>
    <scope>NUCLEOTIDE SEQUENCE [LARGE SCALE GENOMIC DNA]</scope>
    <source>
        <strain evidence="3">CGMCC 1.11014</strain>
    </source>
</reference>
<dbReference type="InterPro" id="IPR011032">
    <property type="entry name" value="GroES-like_sf"/>
</dbReference>
<dbReference type="RefSeq" id="WP_229490628.1">
    <property type="nucleotide sequence ID" value="NZ_FPBO01000024.1"/>
</dbReference>
<proteinExistence type="predicted"/>
<dbReference type="GO" id="GO:0016491">
    <property type="term" value="F:oxidoreductase activity"/>
    <property type="evidence" value="ECO:0007669"/>
    <property type="project" value="InterPro"/>
</dbReference>
<name>A0A1I7L835_9BURK</name>
<evidence type="ECO:0000313" key="3">
    <source>
        <dbReference type="Proteomes" id="UP000199391"/>
    </source>
</evidence>
<dbReference type="SUPFAM" id="SSF50129">
    <property type="entry name" value="GroES-like"/>
    <property type="match status" value="1"/>
</dbReference>
<feature type="domain" description="Enoyl reductase (ER)" evidence="1">
    <location>
        <begin position="11"/>
        <end position="308"/>
    </location>
</feature>
<dbReference type="Gene3D" id="3.90.180.10">
    <property type="entry name" value="Medium-chain alcohol dehydrogenases, catalytic domain"/>
    <property type="match status" value="1"/>
</dbReference>
<dbReference type="AlphaFoldDB" id="A0A1I7L835"/>
<dbReference type="InterPro" id="IPR013154">
    <property type="entry name" value="ADH-like_N"/>
</dbReference>
<evidence type="ECO:0000259" key="1">
    <source>
        <dbReference type="SMART" id="SM00829"/>
    </source>
</evidence>
<dbReference type="PANTHER" id="PTHR44013">
    <property type="entry name" value="ZINC-TYPE ALCOHOL DEHYDROGENASE-LIKE PROTEIN C16A3.02C"/>
    <property type="match status" value="1"/>
</dbReference>
<keyword evidence="3" id="KW-1185">Reference proteome</keyword>
<organism evidence="2 3">
    <name type="scientific">Pseudoduganella namucuonensis</name>
    <dbReference type="NCBI Taxonomy" id="1035707"/>
    <lineage>
        <taxon>Bacteria</taxon>
        <taxon>Pseudomonadati</taxon>
        <taxon>Pseudomonadota</taxon>
        <taxon>Betaproteobacteria</taxon>
        <taxon>Burkholderiales</taxon>
        <taxon>Oxalobacteraceae</taxon>
        <taxon>Telluria group</taxon>
        <taxon>Pseudoduganella</taxon>
    </lineage>
</organism>
<evidence type="ECO:0000313" key="2">
    <source>
        <dbReference type="EMBL" id="SFV05897.1"/>
    </source>
</evidence>
<dbReference type="Proteomes" id="UP000199391">
    <property type="component" value="Unassembled WGS sequence"/>
</dbReference>
<dbReference type="InterPro" id="IPR020843">
    <property type="entry name" value="ER"/>
</dbReference>
<protein>
    <submittedName>
        <fullName evidence="2">NADPH:quinone reductase</fullName>
    </submittedName>
</protein>
<dbReference type="Gene3D" id="3.40.50.720">
    <property type="entry name" value="NAD(P)-binding Rossmann-like Domain"/>
    <property type="match status" value="1"/>
</dbReference>
<dbReference type="EMBL" id="FPBO01000024">
    <property type="protein sequence ID" value="SFV05897.1"/>
    <property type="molecule type" value="Genomic_DNA"/>
</dbReference>
<gene>
    <name evidence="2" type="ORF">SAMN05216552_1024104</name>
</gene>
<dbReference type="STRING" id="1035707.SAMN05216552_1024104"/>
<dbReference type="SMART" id="SM00829">
    <property type="entry name" value="PKS_ER"/>
    <property type="match status" value="1"/>
</dbReference>
<dbReference type="Pfam" id="PF08240">
    <property type="entry name" value="ADH_N"/>
    <property type="match status" value="1"/>
</dbReference>
<dbReference type="SUPFAM" id="SSF51735">
    <property type="entry name" value="NAD(P)-binding Rossmann-fold domains"/>
    <property type="match status" value="1"/>
</dbReference>
<accession>A0A1I7L835</accession>
<dbReference type="InterPro" id="IPR052733">
    <property type="entry name" value="Chloroplast_QOR"/>
</dbReference>
<dbReference type="PANTHER" id="PTHR44013:SF1">
    <property type="entry name" value="ZINC-TYPE ALCOHOL DEHYDROGENASE-LIKE PROTEIN C16A3.02C"/>
    <property type="match status" value="1"/>
</dbReference>
<dbReference type="CDD" id="cd08267">
    <property type="entry name" value="MDR1"/>
    <property type="match status" value="1"/>
</dbReference>
<dbReference type="Pfam" id="PF13602">
    <property type="entry name" value="ADH_zinc_N_2"/>
    <property type="match status" value="1"/>
</dbReference>